<dbReference type="InterPro" id="IPR027417">
    <property type="entry name" value="P-loop_NTPase"/>
</dbReference>
<keyword evidence="5" id="KW-1185">Reference proteome</keyword>
<organism evidence="4 5">
    <name type="scientific">Pinctada imbricata</name>
    <name type="common">Atlantic pearl-oyster</name>
    <name type="synonym">Pinctada martensii</name>
    <dbReference type="NCBI Taxonomy" id="66713"/>
    <lineage>
        <taxon>Eukaryota</taxon>
        <taxon>Metazoa</taxon>
        <taxon>Spiralia</taxon>
        <taxon>Lophotrochozoa</taxon>
        <taxon>Mollusca</taxon>
        <taxon>Bivalvia</taxon>
        <taxon>Autobranchia</taxon>
        <taxon>Pteriomorphia</taxon>
        <taxon>Pterioida</taxon>
        <taxon>Pterioidea</taxon>
        <taxon>Pteriidae</taxon>
        <taxon>Pinctada</taxon>
    </lineage>
</organism>
<evidence type="ECO:0000313" key="4">
    <source>
        <dbReference type="EMBL" id="KAK3084711.1"/>
    </source>
</evidence>
<name>A0AA89BJK2_PINIB</name>
<dbReference type="Proteomes" id="UP001186944">
    <property type="component" value="Unassembled WGS sequence"/>
</dbReference>
<dbReference type="Pfam" id="PF00685">
    <property type="entry name" value="Sulfotransfer_1"/>
    <property type="match status" value="1"/>
</dbReference>
<evidence type="ECO:0000256" key="1">
    <source>
        <dbReference type="ARBA" id="ARBA00005771"/>
    </source>
</evidence>
<accession>A0AA89BJK2</accession>
<evidence type="ECO:0000259" key="3">
    <source>
        <dbReference type="Pfam" id="PF00685"/>
    </source>
</evidence>
<dbReference type="SUPFAM" id="SSF52540">
    <property type="entry name" value="P-loop containing nucleoside triphosphate hydrolases"/>
    <property type="match status" value="1"/>
</dbReference>
<reference evidence="4" key="1">
    <citation type="submission" date="2019-08" db="EMBL/GenBank/DDBJ databases">
        <title>The improved chromosome-level genome for the pearl oyster Pinctada fucata martensii using PacBio sequencing and Hi-C.</title>
        <authorList>
            <person name="Zheng Z."/>
        </authorList>
    </citation>
    <scope>NUCLEOTIDE SEQUENCE</scope>
    <source>
        <strain evidence="4">ZZ-2019</strain>
        <tissue evidence="4">Adductor muscle</tissue>
    </source>
</reference>
<dbReference type="Gene3D" id="3.40.50.300">
    <property type="entry name" value="P-loop containing nucleotide triphosphate hydrolases"/>
    <property type="match status" value="1"/>
</dbReference>
<comment type="caution">
    <text evidence="4">The sequence shown here is derived from an EMBL/GenBank/DDBJ whole genome shotgun (WGS) entry which is preliminary data.</text>
</comment>
<keyword evidence="2" id="KW-0808">Transferase</keyword>
<evidence type="ECO:0000256" key="2">
    <source>
        <dbReference type="ARBA" id="ARBA00022679"/>
    </source>
</evidence>
<proteinExistence type="inferred from homology"/>
<evidence type="ECO:0000313" key="5">
    <source>
        <dbReference type="Proteomes" id="UP001186944"/>
    </source>
</evidence>
<dbReference type="PANTHER" id="PTHR11783">
    <property type="entry name" value="SULFOTRANSFERASE SULT"/>
    <property type="match status" value="1"/>
</dbReference>
<dbReference type="InterPro" id="IPR000863">
    <property type="entry name" value="Sulfotransferase_dom"/>
</dbReference>
<dbReference type="GO" id="GO:0008146">
    <property type="term" value="F:sulfotransferase activity"/>
    <property type="evidence" value="ECO:0007669"/>
    <property type="project" value="InterPro"/>
</dbReference>
<protein>
    <recommendedName>
        <fullName evidence="3">Sulfotransferase domain-containing protein</fullName>
    </recommendedName>
</protein>
<sequence>MTEILDMLVRGSAEYSKEKLVKPLELIGDLDLIHSLPSPRVLNTHLPYKWFPKKHIETGGKIVRCTRNPKDMYVSMFHHCSTGLEFGQKTKGMTWTHFFNNVVIGKGNNEMLNER</sequence>
<dbReference type="AlphaFoldDB" id="A0AA89BJK2"/>
<feature type="domain" description="Sulfotransferase" evidence="3">
    <location>
        <begin position="30"/>
        <end position="106"/>
    </location>
</feature>
<dbReference type="EMBL" id="VSWD01000013">
    <property type="protein sequence ID" value="KAK3084711.1"/>
    <property type="molecule type" value="Genomic_DNA"/>
</dbReference>
<comment type="similarity">
    <text evidence="1">Belongs to the sulfotransferase 1 family.</text>
</comment>
<gene>
    <name evidence="4" type="ORF">FSP39_017803</name>
</gene>